<proteinExistence type="predicted"/>
<dbReference type="AlphaFoldDB" id="A0A3F2RKC2"/>
<organism evidence="2 3">
    <name type="scientific">Phytophthora kernoviae</name>
    <dbReference type="NCBI Taxonomy" id="325452"/>
    <lineage>
        <taxon>Eukaryota</taxon>
        <taxon>Sar</taxon>
        <taxon>Stramenopiles</taxon>
        <taxon>Oomycota</taxon>
        <taxon>Peronosporomycetes</taxon>
        <taxon>Peronosporales</taxon>
        <taxon>Peronosporaceae</taxon>
        <taxon>Phytophthora</taxon>
    </lineage>
</organism>
<dbReference type="Pfam" id="PF07426">
    <property type="entry name" value="Dynactin_p22"/>
    <property type="match status" value="1"/>
</dbReference>
<dbReference type="Proteomes" id="UP000277300">
    <property type="component" value="Unassembled WGS sequence"/>
</dbReference>
<dbReference type="GO" id="GO:0005869">
    <property type="term" value="C:dynactin complex"/>
    <property type="evidence" value="ECO:0007669"/>
    <property type="project" value="InterPro"/>
</dbReference>
<reference evidence="3 4" key="1">
    <citation type="submission" date="2018-07" db="EMBL/GenBank/DDBJ databases">
        <title>Genome sequencing of oomycete isolates from Chile give support for New Zealand origin for Phytophthora kernoviae and make available the first Nothophytophthora sp. genome.</title>
        <authorList>
            <person name="Studholme D.J."/>
            <person name="Sanfuentes E."/>
            <person name="Panda P."/>
            <person name="Hill R."/>
            <person name="Sambles C."/>
            <person name="Grant M."/>
            <person name="Williams N.M."/>
            <person name="Mcdougal R.L."/>
        </authorList>
    </citation>
    <scope>NUCLEOTIDE SEQUENCE [LARGE SCALE GENOMIC DNA]</scope>
    <source>
        <strain evidence="2">Chile6</strain>
        <strain evidence="1">Chile7</strain>
    </source>
</reference>
<accession>A0A3F2RKC2</accession>
<dbReference type="OrthoDB" id="127812at2759"/>
<evidence type="ECO:0000313" key="1">
    <source>
        <dbReference type="EMBL" id="RLN50558.1"/>
    </source>
</evidence>
<dbReference type="EMBL" id="MBAD02002006">
    <property type="protein sequence ID" value="RLN50558.1"/>
    <property type="molecule type" value="Genomic_DNA"/>
</dbReference>
<protein>
    <submittedName>
        <fullName evidence="2">Uncharacterized protein</fullName>
    </submittedName>
</protein>
<dbReference type="GO" id="GO:0061640">
    <property type="term" value="P:cytoskeleton-dependent cytokinesis"/>
    <property type="evidence" value="ECO:0007669"/>
    <property type="project" value="InterPro"/>
</dbReference>
<sequence length="178" mass="19778">MDLTLLESREAALHTKLLGASASPSASSPLSQRLRRLQTQLDQLSGAVSGSMKLRELYQEHASHLTIGSANVLTLSSSRAGDELKRATILSSIERLQEATAQLQHLRELTSVLDQLQGPNSSQLQQLQQLETRSEIQTERTLALHSRVERMLATYQQMMLVLSEKCAEYNALLDQLQV</sequence>
<dbReference type="EMBL" id="MBDO02000280">
    <property type="protein sequence ID" value="RLN58042.1"/>
    <property type="molecule type" value="Genomic_DNA"/>
</dbReference>
<dbReference type="PANTHER" id="PTHR28360:SF1">
    <property type="entry name" value="DYNACTIN SUBUNIT 3"/>
    <property type="match status" value="1"/>
</dbReference>
<name>A0A3F2RKC2_9STRA</name>
<evidence type="ECO:0000313" key="4">
    <source>
        <dbReference type="Proteomes" id="UP000284657"/>
    </source>
</evidence>
<evidence type="ECO:0000313" key="3">
    <source>
        <dbReference type="Proteomes" id="UP000277300"/>
    </source>
</evidence>
<dbReference type="Proteomes" id="UP000284657">
    <property type="component" value="Unassembled WGS sequence"/>
</dbReference>
<gene>
    <name evidence="1" type="ORF">BBJ29_004797</name>
    <name evidence="2" type="ORF">BBP00_00007206</name>
</gene>
<comment type="caution">
    <text evidence="2">The sequence shown here is derived from an EMBL/GenBank/DDBJ whole genome shotgun (WGS) entry which is preliminary data.</text>
</comment>
<dbReference type="PANTHER" id="PTHR28360">
    <property type="entry name" value="DYNACTIN SUBUNIT 3"/>
    <property type="match status" value="1"/>
</dbReference>
<evidence type="ECO:0000313" key="2">
    <source>
        <dbReference type="EMBL" id="RLN58042.1"/>
    </source>
</evidence>
<dbReference type="InterPro" id="IPR009991">
    <property type="entry name" value="DCTN3"/>
</dbReference>